<dbReference type="RefSeq" id="WP_319925594.1">
    <property type="nucleotide sequence ID" value="NZ_VCDP01000022.1"/>
</dbReference>
<evidence type="ECO:0000259" key="1">
    <source>
        <dbReference type="Pfam" id="PF00535"/>
    </source>
</evidence>
<gene>
    <name evidence="2" type="ORF">FE394_06530</name>
</gene>
<sequence>MKTNTDDIKVSVCIITYNQEKYIETCLKSLINQDCNFKYEIIIGDDSSTDETRIIIDKVSDEYPDRIKKIYHKENIGTVGNILSVYKLARGKYIAHIDGDDYAFPNKLSKQVQALENNPDCVICSHDMYIVNQHGKKIKSNFISYEEGEHDIRDLYENLPFFCHSSKMFINDLSNEFWINMHPNTLDIEVHIAQANKGSIYHLDTQLGAYRYLTGVSSKNKRVNPILIEGNQRIFNEALLDNKIDKEFIKYCYAKSIFNYAYQSAVFGNKDDFNKYIKTSCEIVKYSIIQKIFYFLRYIPFIAIVICQLRAKLRGYKIL</sequence>
<feature type="domain" description="Glycosyltransferase 2-like" evidence="1">
    <location>
        <begin position="11"/>
        <end position="174"/>
    </location>
</feature>
<accession>A0ABU4SJM8</accession>
<dbReference type="Proteomes" id="UP001271640">
    <property type="component" value="Unassembled WGS sequence"/>
</dbReference>
<reference evidence="3" key="1">
    <citation type="journal article" date="2024" name="Toxins">
        <title>Genome Sequence Analysis of Native Xenorhabdus Strains Isolated from Entomopathogenic Nematodes in Argentina.</title>
        <authorList>
            <person name="Palma L."/>
            <person name="Frizzo L."/>
            <person name="Kaiser S."/>
            <person name="Berry C."/>
            <person name="Caballero P."/>
            <person name="Bode H.B."/>
            <person name="Del Valle E.E."/>
        </authorList>
    </citation>
    <scope>NUCLEOTIDE SEQUENCE [LARGE SCALE GENOMIC DNA]</scope>
    <source>
        <strain evidence="3">Reich</strain>
    </source>
</reference>
<dbReference type="Gene3D" id="3.90.550.10">
    <property type="entry name" value="Spore Coat Polysaccharide Biosynthesis Protein SpsA, Chain A"/>
    <property type="match status" value="1"/>
</dbReference>
<dbReference type="InterPro" id="IPR029044">
    <property type="entry name" value="Nucleotide-diphossugar_trans"/>
</dbReference>
<dbReference type="CDD" id="cd00761">
    <property type="entry name" value="Glyco_tranf_GTA_type"/>
    <property type="match status" value="1"/>
</dbReference>
<keyword evidence="3" id="KW-1185">Reference proteome</keyword>
<protein>
    <submittedName>
        <fullName evidence="2">Glycosyltransferase family 2 protein</fullName>
    </submittedName>
</protein>
<dbReference type="Pfam" id="PF00535">
    <property type="entry name" value="Glycos_transf_2"/>
    <property type="match status" value="1"/>
</dbReference>
<dbReference type="PANTHER" id="PTHR22916">
    <property type="entry name" value="GLYCOSYLTRANSFERASE"/>
    <property type="match status" value="1"/>
</dbReference>
<dbReference type="InterPro" id="IPR001173">
    <property type="entry name" value="Glyco_trans_2-like"/>
</dbReference>
<name>A0ABU4SJM8_9GAMM</name>
<evidence type="ECO:0000313" key="2">
    <source>
        <dbReference type="EMBL" id="MDX7998857.1"/>
    </source>
</evidence>
<dbReference type="PANTHER" id="PTHR22916:SF71">
    <property type="entry name" value="GLYCOSYL TRANSFERASE"/>
    <property type="match status" value="1"/>
</dbReference>
<dbReference type="SUPFAM" id="SSF53448">
    <property type="entry name" value="Nucleotide-diphospho-sugar transferases"/>
    <property type="match status" value="1"/>
</dbReference>
<evidence type="ECO:0000313" key="3">
    <source>
        <dbReference type="Proteomes" id="UP001271640"/>
    </source>
</evidence>
<proteinExistence type="predicted"/>
<organism evidence="2 3">
    <name type="scientific">Xenorhabdus littoralis</name>
    <dbReference type="NCBI Taxonomy" id="2582835"/>
    <lineage>
        <taxon>Bacteria</taxon>
        <taxon>Pseudomonadati</taxon>
        <taxon>Pseudomonadota</taxon>
        <taxon>Gammaproteobacteria</taxon>
        <taxon>Enterobacterales</taxon>
        <taxon>Morganellaceae</taxon>
        <taxon>Xenorhabdus</taxon>
    </lineage>
</organism>
<dbReference type="EMBL" id="VCDP01000022">
    <property type="protein sequence ID" value="MDX7998857.1"/>
    <property type="molecule type" value="Genomic_DNA"/>
</dbReference>
<comment type="caution">
    <text evidence="2">The sequence shown here is derived from an EMBL/GenBank/DDBJ whole genome shotgun (WGS) entry which is preliminary data.</text>
</comment>